<protein>
    <submittedName>
        <fullName evidence="3">Uncharacterized protein</fullName>
    </submittedName>
</protein>
<reference evidence="4" key="1">
    <citation type="submission" date="2016-10" db="EMBL/GenBank/DDBJ databases">
        <authorList>
            <person name="Varghese N."/>
            <person name="Submissions S."/>
        </authorList>
    </citation>
    <scope>NUCLEOTIDE SEQUENCE [LARGE SCALE GENOMIC DNA]</scope>
    <source>
        <strain evidence="4">LMG 26383,CCUG 61248,R- 45681</strain>
    </source>
</reference>
<gene>
    <name evidence="3" type="ORF">SAMN04515666_101309</name>
</gene>
<feature type="region of interest" description="Disordered" evidence="1">
    <location>
        <begin position="1"/>
        <end position="21"/>
    </location>
</feature>
<evidence type="ECO:0000313" key="3">
    <source>
        <dbReference type="EMBL" id="SEK35495.1"/>
    </source>
</evidence>
<feature type="transmembrane region" description="Helical" evidence="2">
    <location>
        <begin position="27"/>
        <end position="49"/>
    </location>
</feature>
<keyword evidence="2" id="KW-1133">Transmembrane helix</keyword>
<dbReference type="RefSeq" id="WP_143079626.1">
    <property type="nucleotide sequence ID" value="NZ_FOAN01000001.1"/>
</dbReference>
<dbReference type="AlphaFoldDB" id="A0A1H7GI33"/>
<name>A0A1H7GI33_9HYPH</name>
<proteinExistence type="predicted"/>
<dbReference type="OrthoDB" id="7280567at2"/>
<keyword evidence="4" id="KW-1185">Reference proteome</keyword>
<evidence type="ECO:0000256" key="2">
    <source>
        <dbReference type="SAM" id="Phobius"/>
    </source>
</evidence>
<evidence type="ECO:0000256" key="1">
    <source>
        <dbReference type="SAM" id="MobiDB-lite"/>
    </source>
</evidence>
<organism evidence="3 4">
    <name type="scientific">Bosea lupini</name>
    <dbReference type="NCBI Taxonomy" id="1036779"/>
    <lineage>
        <taxon>Bacteria</taxon>
        <taxon>Pseudomonadati</taxon>
        <taxon>Pseudomonadota</taxon>
        <taxon>Alphaproteobacteria</taxon>
        <taxon>Hyphomicrobiales</taxon>
        <taxon>Boseaceae</taxon>
        <taxon>Bosea</taxon>
    </lineage>
</organism>
<keyword evidence="2" id="KW-0812">Transmembrane</keyword>
<accession>A0A1H7GI33</accession>
<sequence>MAEALPMANERATGEASSGAPKDWRGWTTAFALAAATLTAFLLGFIIVLDPYGARLRSGQPARPLMDLNQRFMYPQIVKSGAFDSAVLGTSTMRLLDPQILSKGLSARFANLGMNAATPWEQSQIAGLFARKVTAPKVVIWGIDQTWCDADATDEARRLTPRPFPPWLYDDSAWYNWPKQLNVTTLEIALRLAAYRLGLQPERLRGDGYEVFTPPEETYDLARARSHLYRSHGGRAPDLAPQAPGAAVSAAERASWRFPALAWLEQGLAAFPAATRRLIVLPPVHAGAMPREGSPAWQRFTACKAQIAAIASRQKAVVADYTHPSALTREDANYWDPLHYRLPIARRLEADLIALGQGQRAPDDPALIVIGAPR</sequence>
<dbReference type="Proteomes" id="UP000199664">
    <property type="component" value="Unassembled WGS sequence"/>
</dbReference>
<dbReference type="EMBL" id="FOAN01000001">
    <property type="protein sequence ID" value="SEK35495.1"/>
    <property type="molecule type" value="Genomic_DNA"/>
</dbReference>
<dbReference type="STRING" id="1036779.SAMN04515666_101309"/>
<evidence type="ECO:0000313" key="4">
    <source>
        <dbReference type="Proteomes" id="UP000199664"/>
    </source>
</evidence>
<keyword evidence="2" id="KW-0472">Membrane</keyword>